<reference evidence="1" key="1">
    <citation type="submission" date="2021-02" db="EMBL/GenBank/DDBJ databases">
        <authorList>
            <person name="Nowell W R."/>
        </authorList>
    </citation>
    <scope>NUCLEOTIDE SEQUENCE</scope>
</reference>
<organism evidence="1 2">
    <name type="scientific">Rotaria sordida</name>
    <dbReference type="NCBI Taxonomy" id="392033"/>
    <lineage>
        <taxon>Eukaryota</taxon>
        <taxon>Metazoa</taxon>
        <taxon>Spiralia</taxon>
        <taxon>Gnathifera</taxon>
        <taxon>Rotifera</taxon>
        <taxon>Eurotatoria</taxon>
        <taxon>Bdelloidea</taxon>
        <taxon>Philodinida</taxon>
        <taxon>Philodinidae</taxon>
        <taxon>Rotaria</taxon>
    </lineage>
</organism>
<protein>
    <submittedName>
        <fullName evidence="1">Uncharacterized protein</fullName>
    </submittedName>
</protein>
<evidence type="ECO:0000313" key="1">
    <source>
        <dbReference type="EMBL" id="CAF4344714.1"/>
    </source>
</evidence>
<sequence>QTSIYHQRNPHSTSYNGLSVQSTVAAVSDNYYQQQKNNWLSPPILNNF</sequence>
<dbReference type="Proteomes" id="UP000663823">
    <property type="component" value="Unassembled WGS sequence"/>
</dbReference>
<feature type="non-terminal residue" evidence="1">
    <location>
        <position position="48"/>
    </location>
</feature>
<proteinExistence type="predicted"/>
<name>A0A820KPP3_9BILA</name>
<gene>
    <name evidence="1" type="ORF">OTI717_LOCUS43353</name>
</gene>
<dbReference type="AlphaFoldDB" id="A0A820KPP3"/>
<accession>A0A820KPP3</accession>
<feature type="non-terminal residue" evidence="1">
    <location>
        <position position="1"/>
    </location>
</feature>
<comment type="caution">
    <text evidence="1">The sequence shown here is derived from an EMBL/GenBank/DDBJ whole genome shotgun (WGS) entry which is preliminary data.</text>
</comment>
<dbReference type="EMBL" id="CAJOAX010061570">
    <property type="protein sequence ID" value="CAF4344714.1"/>
    <property type="molecule type" value="Genomic_DNA"/>
</dbReference>
<evidence type="ECO:0000313" key="2">
    <source>
        <dbReference type="Proteomes" id="UP000663823"/>
    </source>
</evidence>